<dbReference type="EMBL" id="JBHUOX010000005">
    <property type="protein sequence ID" value="MFD3000299.1"/>
    <property type="molecule type" value="Genomic_DNA"/>
</dbReference>
<dbReference type="Proteomes" id="UP001597641">
    <property type="component" value="Unassembled WGS sequence"/>
</dbReference>
<feature type="non-terminal residue" evidence="1">
    <location>
        <position position="347"/>
    </location>
</feature>
<proteinExistence type="predicted"/>
<evidence type="ECO:0000313" key="2">
    <source>
        <dbReference type="Proteomes" id="UP001597641"/>
    </source>
</evidence>
<dbReference type="SUPFAM" id="SSF50998">
    <property type="entry name" value="Quinoprotein alcohol dehydrogenase-like"/>
    <property type="match status" value="1"/>
</dbReference>
<evidence type="ECO:0000313" key="1">
    <source>
        <dbReference type="EMBL" id="MFD3000299.1"/>
    </source>
</evidence>
<accession>A0ABW6BR40</accession>
<reference evidence="2" key="1">
    <citation type="journal article" date="2019" name="Int. J. Syst. Evol. Microbiol.">
        <title>The Global Catalogue of Microorganisms (GCM) 10K type strain sequencing project: providing services to taxonomists for standard genome sequencing and annotation.</title>
        <authorList>
            <consortium name="The Broad Institute Genomics Platform"/>
            <consortium name="The Broad Institute Genome Sequencing Center for Infectious Disease"/>
            <person name="Wu L."/>
            <person name="Ma J."/>
        </authorList>
    </citation>
    <scope>NUCLEOTIDE SEQUENCE [LARGE SCALE GENOMIC DNA]</scope>
    <source>
        <strain evidence="2">KCTC 23984</strain>
    </source>
</reference>
<gene>
    <name evidence="1" type="ORF">ACFS7Z_07995</name>
</gene>
<protein>
    <recommendedName>
        <fullName evidence="3">Beta-propeller repeat-containing protein</fullName>
    </recommendedName>
</protein>
<sequence>MERYNGPGDGNDNAIGIAVDNTGGVYVTGSSTGSENAILYATVRYNAATGEETWAELYDGPGSGASFVSDIAVGNAGGVYVTGSSSDTNTSLGTDYLTVRYDAATGEEVWAERYNSMGSNEDLAVDVALDLEGNVIVTGSSYRGPETNNDFLTIKYSQQAQCPDISDAVITGLTSVQAGTTSSVYSLPNTGANSFSWLITDSQGNPYTNFTGQGTSSITVDWPSAPDFFKVSVSTGGPGGGCVVSTSVTYVSVFDPDAGFVTGSGWIESPAAPAYEFMQTSKRAHWSLVARYSKRNGEEDQVQGATMLLLQAGSFTFRSTSYEPGSLVITGNRAYYSGRGTLTRRDG</sequence>
<dbReference type="InterPro" id="IPR011047">
    <property type="entry name" value="Quinoprotein_ADH-like_sf"/>
</dbReference>
<name>A0ABW6BR40_9BACT</name>
<organism evidence="1 2">
    <name type="scientific">Pontibacter toksunensis</name>
    <dbReference type="NCBI Taxonomy" id="1332631"/>
    <lineage>
        <taxon>Bacteria</taxon>
        <taxon>Pseudomonadati</taxon>
        <taxon>Bacteroidota</taxon>
        <taxon>Cytophagia</taxon>
        <taxon>Cytophagales</taxon>
        <taxon>Hymenobacteraceae</taxon>
        <taxon>Pontibacter</taxon>
    </lineage>
</organism>
<keyword evidence="2" id="KW-1185">Reference proteome</keyword>
<comment type="caution">
    <text evidence="1">The sequence shown here is derived from an EMBL/GenBank/DDBJ whole genome shotgun (WGS) entry which is preliminary data.</text>
</comment>
<evidence type="ECO:0008006" key="3">
    <source>
        <dbReference type="Google" id="ProtNLM"/>
    </source>
</evidence>